<evidence type="ECO:0000313" key="3">
    <source>
        <dbReference type="Proteomes" id="UP000076532"/>
    </source>
</evidence>
<evidence type="ECO:0000256" key="1">
    <source>
        <dbReference type="SAM" id="MobiDB-lite"/>
    </source>
</evidence>
<dbReference type="EMBL" id="KV418084">
    <property type="protein sequence ID" value="KZP03378.1"/>
    <property type="molecule type" value="Genomic_DNA"/>
</dbReference>
<dbReference type="OrthoDB" id="3229809at2759"/>
<protein>
    <submittedName>
        <fullName evidence="2">Uncharacterized protein</fullName>
    </submittedName>
</protein>
<reference evidence="2 3" key="1">
    <citation type="journal article" date="2016" name="Mol. Biol. Evol.">
        <title>Comparative Genomics of Early-Diverging Mushroom-Forming Fungi Provides Insights into the Origins of Lignocellulose Decay Capabilities.</title>
        <authorList>
            <person name="Nagy L.G."/>
            <person name="Riley R."/>
            <person name="Tritt A."/>
            <person name="Adam C."/>
            <person name="Daum C."/>
            <person name="Floudas D."/>
            <person name="Sun H."/>
            <person name="Yadav J.S."/>
            <person name="Pangilinan J."/>
            <person name="Larsson K.H."/>
            <person name="Matsuura K."/>
            <person name="Barry K."/>
            <person name="Labutti K."/>
            <person name="Kuo R."/>
            <person name="Ohm R.A."/>
            <person name="Bhattacharya S.S."/>
            <person name="Shirouzu T."/>
            <person name="Yoshinaga Y."/>
            <person name="Martin F.M."/>
            <person name="Grigoriev I.V."/>
            <person name="Hibbett D.S."/>
        </authorList>
    </citation>
    <scope>NUCLEOTIDE SEQUENCE [LARGE SCALE GENOMIC DNA]</scope>
    <source>
        <strain evidence="2 3">CBS 109695</strain>
    </source>
</reference>
<proteinExistence type="predicted"/>
<dbReference type="AlphaFoldDB" id="A0A167TX78"/>
<feature type="region of interest" description="Disordered" evidence="1">
    <location>
        <begin position="505"/>
        <end position="524"/>
    </location>
</feature>
<name>A0A167TX78_9AGAM</name>
<keyword evidence="3" id="KW-1185">Reference proteome</keyword>
<organism evidence="2 3">
    <name type="scientific">Athelia psychrophila</name>
    <dbReference type="NCBI Taxonomy" id="1759441"/>
    <lineage>
        <taxon>Eukaryota</taxon>
        <taxon>Fungi</taxon>
        <taxon>Dikarya</taxon>
        <taxon>Basidiomycota</taxon>
        <taxon>Agaricomycotina</taxon>
        <taxon>Agaricomycetes</taxon>
        <taxon>Agaricomycetidae</taxon>
        <taxon>Atheliales</taxon>
        <taxon>Atheliaceae</taxon>
        <taxon>Athelia</taxon>
    </lineage>
</organism>
<evidence type="ECO:0000313" key="2">
    <source>
        <dbReference type="EMBL" id="KZP03378.1"/>
    </source>
</evidence>
<dbReference type="Proteomes" id="UP000076532">
    <property type="component" value="Unassembled WGS sequence"/>
</dbReference>
<sequence length="524" mass="59286">MHNAKDQSKLSEMLQLLHILDDEPLPDTGTQHTTPLKVHQAELRIANNIANFVCKSTTDVVCVALDKAMPLTFLLSKSGGPPNEADRFAAAAFFHYMQEAETWRDVMPSMLLYQPDRINRALAALSSFPTEGTLEGNFDDDGIPALLSYTPLELNVEFSEDHSERLAQLFETSDPLVIIRGLFNRVRARSSFRITSQLTVGDALNNLQLLIATSETMLQTRFMHEQLRERTEWAQRYRDLLKNITGYHFGINELIGWRRRFISEDEQIRFAWVPEEPEVDTDAAGDMTVSQLARTAIESVSASLLTYQIITSAEYQNHPVARRLEQRWRCHFPSPSRHVIPRTVSHLDAAYRHYTAWPRVIGSSAPPCVCCARWLTEYNDYYHQRQYPLGARPIQWVTSNPRADVDITVDWAFAASFGTRSNAVADDEVFGMVLERVTDILKRIGLLRRISESDSDSDDGLYEMVTEKTFALLAKTGLVNGDPWRPSPTMGGFTGLPSVDAAEEDMSADVYDTELPPHTSTIQR</sequence>
<accession>A0A167TX78</accession>
<gene>
    <name evidence="2" type="ORF">FIBSPDRAFT_879511</name>
</gene>